<protein>
    <submittedName>
        <fullName evidence="1">Uncharacterized protein</fullName>
    </submittedName>
</protein>
<evidence type="ECO:0000313" key="2">
    <source>
        <dbReference type="Proteomes" id="UP000230903"/>
    </source>
</evidence>
<comment type="caution">
    <text evidence="1">The sequence shown here is derived from an EMBL/GenBank/DDBJ whole genome shotgun (WGS) entry which is preliminary data.</text>
</comment>
<reference evidence="2" key="1">
    <citation type="submission" date="2017-09" db="EMBL/GenBank/DDBJ databases">
        <title>Depth-based differentiation of microbial function through sediment-hosted aquifers and enrichment of novel symbionts in the deep terrestrial subsurface.</title>
        <authorList>
            <person name="Probst A.J."/>
            <person name="Ladd B."/>
            <person name="Jarett J.K."/>
            <person name="Geller-Mcgrath D.E."/>
            <person name="Sieber C.M.K."/>
            <person name="Emerson J.B."/>
            <person name="Anantharaman K."/>
            <person name="Thomas B.C."/>
            <person name="Malmstrom R."/>
            <person name="Stieglmeier M."/>
            <person name="Klingl A."/>
            <person name="Woyke T."/>
            <person name="Ryan C.M."/>
            <person name="Banfield J.F."/>
        </authorList>
    </citation>
    <scope>NUCLEOTIDE SEQUENCE [LARGE SCALE GENOMIC DNA]</scope>
</reference>
<dbReference type="Proteomes" id="UP000230903">
    <property type="component" value="Unassembled WGS sequence"/>
</dbReference>
<evidence type="ECO:0000313" key="1">
    <source>
        <dbReference type="EMBL" id="PIR87975.1"/>
    </source>
</evidence>
<sequence length="89" mass="10066">MEKEEKVKYNLLAEARSAEAINSQHPIGLHTVNCVRTIFEKQNEYIYIPDLDMRIQKLSKKEHPAICEHGVLSRRGVGAVEAQTSTTTT</sequence>
<gene>
    <name evidence="1" type="ORF">COU10_01690</name>
</gene>
<proteinExistence type="predicted"/>
<name>A0A2H0UQB0_9BACT</name>
<dbReference type="AlphaFoldDB" id="A0A2H0UQB0"/>
<accession>A0A2H0UQB0</accession>
<organism evidence="1 2">
    <name type="scientific">Candidatus Harrisonbacteria bacterium CG10_big_fil_rev_8_21_14_0_10_45_28</name>
    <dbReference type="NCBI Taxonomy" id="1974586"/>
    <lineage>
        <taxon>Bacteria</taxon>
        <taxon>Candidatus Harrisoniibacteriota</taxon>
    </lineage>
</organism>
<dbReference type="EMBL" id="PFBC01000028">
    <property type="protein sequence ID" value="PIR87975.1"/>
    <property type="molecule type" value="Genomic_DNA"/>
</dbReference>